<organism evidence="2 3">
    <name type="scientific">Bifidobacterium pullorum subsp. gallinarum</name>
    <dbReference type="NCBI Taxonomy" id="78344"/>
    <lineage>
        <taxon>Bacteria</taxon>
        <taxon>Bacillati</taxon>
        <taxon>Actinomycetota</taxon>
        <taxon>Actinomycetes</taxon>
        <taxon>Bifidobacteriales</taxon>
        <taxon>Bifidobacteriaceae</taxon>
        <taxon>Bifidobacterium</taxon>
    </lineage>
</organism>
<evidence type="ECO:0008006" key="4">
    <source>
        <dbReference type="Google" id="ProtNLM"/>
    </source>
</evidence>
<sequence>MMTTGHRVRGSTRQFAKDKKAFRERCAREHAVCWLCGMPIDYTVEPNTTDDSFNLDHYYPVSKRPDLQYDPAGFRPSHTSCNRLRGNKDPELPLGTLSRQWISTEPTG</sequence>
<reference evidence="2 3" key="1">
    <citation type="submission" date="2019-01" db="EMBL/GenBank/DDBJ databases">
        <title>Complete genome sequence of Bifidobacterium gallinarum CACC 514.</title>
        <authorList>
            <person name="Jung M."/>
        </authorList>
    </citation>
    <scope>NUCLEOTIDE SEQUENCE [LARGE SCALE GENOMIC DNA]</scope>
    <source>
        <strain evidence="2 3">CACC 514</strain>
    </source>
</reference>
<name>A0A4P6DSE7_9BIFI</name>
<dbReference type="Proteomes" id="UP000293589">
    <property type="component" value="Chromosome"/>
</dbReference>
<proteinExistence type="predicted"/>
<dbReference type="EMBL" id="CP035464">
    <property type="protein sequence ID" value="QAY32546.1"/>
    <property type="molecule type" value="Genomic_DNA"/>
</dbReference>
<evidence type="ECO:0000313" key="3">
    <source>
        <dbReference type="Proteomes" id="UP000293589"/>
    </source>
</evidence>
<feature type="region of interest" description="Disordered" evidence="1">
    <location>
        <begin position="78"/>
        <end position="108"/>
    </location>
</feature>
<accession>A0A4P6DSE7</accession>
<dbReference type="KEGG" id="bgx:ESN35_03220"/>
<protein>
    <recommendedName>
        <fullName evidence="4">HNH endonuclease</fullName>
    </recommendedName>
</protein>
<evidence type="ECO:0000256" key="1">
    <source>
        <dbReference type="SAM" id="MobiDB-lite"/>
    </source>
</evidence>
<evidence type="ECO:0000313" key="2">
    <source>
        <dbReference type="EMBL" id="QAY32546.1"/>
    </source>
</evidence>
<feature type="compositionally biased region" description="Polar residues" evidence="1">
    <location>
        <begin position="97"/>
        <end position="108"/>
    </location>
</feature>
<gene>
    <name evidence="2" type="ORF">ESN35_03220</name>
</gene>
<dbReference type="Gene3D" id="1.10.30.50">
    <property type="match status" value="1"/>
</dbReference>
<dbReference type="AlphaFoldDB" id="A0A4P6DSE7"/>